<keyword evidence="3" id="KW-1185">Reference proteome</keyword>
<dbReference type="PANTHER" id="PTHR13743:SF162">
    <property type="entry name" value="NEUROBEACHIN"/>
    <property type="match status" value="1"/>
</dbReference>
<dbReference type="VEuPathDB" id="VectorBase:GPPI041920"/>
<dbReference type="GO" id="GO:0005829">
    <property type="term" value="C:cytosol"/>
    <property type="evidence" value="ECO:0007669"/>
    <property type="project" value="TreeGrafter"/>
</dbReference>
<dbReference type="GO" id="GO:0008104">
    <property type="term" value="P:intracellular protein localization"/>
    <property type="evidence" value="ECO:0007669"/>
    <property type="project" value="TreeGrafter"/>
</dbReference>
<evidence type="ECO:0000256" key="1">
    <source>
        <dbReference type="SAM" id="MobiDB-lite"/>
    </source>
</evidence>
<dbReference type="GO" id="GO:0019901">
    <property type="term" value="F:protein kinase binding"/>
    <property type="evidence" value="ECO:0007669"/>
    <property type="project" value="TreeGrafter"/>
</dbReference>
<reference evidence="3" key="1">
    <citation type="submission" date="2015-01" db="EMBL/GenBank/DDBJ databases">
        <authorList>
            <person name="Aksoy S."/>
            <person name="Warren W."/>
            <person name="Wilson R.K."/>
        </authorList>
    </citation>
    <scope>NUCLEOTIDE SEQUENCE [LARGE SCALE GENOMIC DNA]</scope>
    <source>
        <strain evidence="3">IAEA</strain>
    </source>
</reference>
<dbReference type="PANTHER" id="PTHR13743">
    <property type="entry name" value="BEIGE/BEACH-RELATED"/>
    <property type="match status" value="1"/>
</dbReference>
<reference evidence="2" key="2">
    <citation type="submission" date="2020-05" db="UniProtKB">
        <authorList>
            <consortium name="EnsemblMetazoa"/>
        </authorList>
    </citation>
    <scope>IDENTIFICATION</scope>
    <source>
        <strain evidence="2">IAEA</strain>
    </source>
</reference>
<dbReference type="InterPro" id="IPR050865">
    <property type="entry name" value="BEACH_Domain"/>
</dbReference>
<dbReference type="SUPFAM" id="SSF49899">
    <property type="entry name" value="Concanavalin A-like lectins/glucanases"/>
    <property type="match status" value="1"/>
</dbReference>
<dbReference type="STRING" id="67801.A0A1B0BVM0"/>
<feature type="compositionally biased region" description="Low complexity" evidence="1">
    <location>
        <begin position="255"/>
        <end position="277"/>
    </location>
</feature>
<dbReference type="Gene3D" id="2.60.120.200">
    <property type="match status" value="1"/>
</dbReference>
<dbReference type="InterPro" id="IPR013320">
    <property type="entry name" value="ConA-like_dom_sf"/>
</dbReference>
<dbReference type="FunFam" id="2.60.120.200:FF:000010">
    <property type="entry name" value="neurobeachin isoform X2"/>
    <property type="match status" value="1"/>
</dbReference>
<name>A0A1B0BVM0_9MUSC</name>
<dbReference type="GO" id="GO:0016020">
    <property type="term" value="C:membrane"/>
    <property type="evidence" value="ECO:0007669"/>
    <property type="project" value="TreeGrafter"/>
</dbReference>
<feature type="region of interest" description="Disordered" evidence="1">
    <location>
        <begin position="251"/>
        <end position="284"/>
    </location>
</feature>
<dbReference type="EMBL" id="JXJN01021366">
    <property type="status" value="NOT_ANNOTATED_CDS"/>
    <property type="molecule type" value="Genomic_DNA"/>
</dbReference>
<dbReference type="EMBL" id="JXJN01021365">
    <property type="status" value="NOT_ANNOTATED_CDS"/>
    <property type="molecule type" value="Genomic_DNA"/>
</dbReference>
<protein>
    <submittedName>
        <fullName evidence="2">Uncharacterized protein</fullName>
    </submittedName>
</protein>
<dbReference type="Proteomes" id="UP000092460">
    <property type="component" value="Unassembled WGS sequence"/>
</dbReference>
<dbReference type="EnsemblMetazoa" id="GPPI041920-RA">
    <property type="protein sequence ID" value="GPPI041920-PA"/>
    <property type="gene ID" value="GPPI041920"/>
</dbReference>
<dbReference type="AlphaFoldDB" id="A0A1B0BVM0"/>
<evidence type="ECO:0000313" key="3">
    <source>
        <dbReference type="Proteomes" id="UP000092460"/>
    </source>
</evidence>
<proteinExistence type="predicted"/>
<dbReference type="Pfam" id="PF13385">
    <property type="entry name" value="Laminin_G_3"/>
    <property type="match status" value="1"/>
</dbReference>
<evidence type="ECO:0000313" key="2">
    <source>
        <dbReference type="EnsemblMetazoa" id="GPPI041920-PA"/>
    </source>
</evidence>
<accession>A0A1B0BVM0</accession>
<sequence>MLGVLASYSITVKELKLLFGTMKAVNGKWPRHSAKLLNVLRQMPHRNGPDVFFSFPGRKGSAMVLPPLAKWPYENGFTFTTWFRLDPINSVNIEREKPYLYCFKTSKGVGYTAHFVGNCLVLTSMKVKGKGFQHCVKYEFQPRKWYMIAIVYIYNRWTKSEIKCLVNGQLASSTEMAWFVSTNDPFDKCYIGATPELDEERVFCGQMSAIYLFSEALTTQQICAMHRLGPGYKSQFRFDNECYLNLPDNHKRVSQPQQQQQQLQQQQQQTQQQQHQQLLRSRSISMAEQDAQTIDWSDEKLDLQAAFVKIRAVLAARNASTNAAVLQTLTGNGSGAIIDNSSSMKIENSTAITSNSTEQTNMHSSSVAAHDACKSCSIDTLSYIPTGFASSIDHLRRMSSSSFSSLDYIHGFGGNVEELNQLKIVLYDGKLSNAIVFMYNPVATDGQLCLQSAPKGNVSYFVHTPHALMLQVSLC</sequence>
<organism evidence="2 3">
    <name type="scientific">Glossina palpalis gambiensis</name>
    <dbReference type="NCBI Taxonomy" id="67801"/>
    <lineage>
        <taxon>Eukaryota</taxon>
        <taxon>Metazoa</taxon>
        <taxon>Ecdysozoa</taxon>
        <taxon>Arthropoda</taxon>
        <taxon>Hexapoda</taxon>
        <taxon>Insecta</taxon>
        <taxon>Pterygota</taxon>
        <taxon>Neoptera</taxon>
        <taxon>Endopterygota</taxon>
        <taxon>Diptera</taxon>
        <taxon>Brachycera</taxon>
        <taxon>Muscomorpha</taxon>
        <taxon>Hippoboscoidea</taxon>
        <taxon>Glossinidae</taxon>
        <taxon>Glossina</taxon>
    </lineage>
</organism>